<dbReference type="AlphaFoldDB" id="A0A7H0GGF2"/>
<gene>
    <name evidence="1" type="ORF">H9K75_13580</name>
</gene>
<proteinExistence type="predicted"/>
<dbReference type="EMBL" id="CP060783">
    <property type="protein sequence ID" value="QNP47368.1"/>
    <property type="molecule type" value="Genomic_DNA"/>
</dbReference>
<organism evidence="1 2">
    <name type="scientific">Diaphorobacter aerolatus</name>
    <dbReference type="NCBI Taxonomy" id="1288495"/>
    <lineage>
        <taxon>Bacteria</taxon>
        <taxon>Pseudomonadati</taxon>
        <taxon>Pseudomonadota</taxon>
        <taxon>Betaproteobacteria</taxon>
        <taxon>Burkholderiales</taxon>
        <taxon>Comamonadaceae</taxon>
        <taxon>Diaphorobacter</taxon>
    </lineage>
</organism>
<accession>A0A7H0GGF2</accession>
<dbReference type="InterPro" id="IPR046225">
    <property type="entry name" value="DUF6258"/>
</dbReference>
<keyword evidence="2" id="KW-1185">Reference proteome</keyword>
<dbReference type="KEGG" id="daer:H9K75_13580"/>
<evidence type="ECO:0000313" key="2">
    <source>
        <dbReference type="Proteomes" id="UP000516028"/>
    </source>
</evidence>
<dbReference type="Pfam" id="PF19772">
    <property type="entry name" value="DUF6258"/>
    <property type="match status" value="1"/>
</dbReference>
<dbReference type="RefSeq" id="WP_187723081.1">
    <property type="nucleotide sequence ID" value="NZ_CP060783.1"/>
</dbReference>
<reference evidence="1 2" key="1">
    <citation type="submission" date="2020-08" db="EMBL/GenBank/DDBJ databases">
        <title>Genome sequence of Diaphorobacter aerolatus KACC 16536T.</title>
        <authorList>
            <person name="Hyun D.-W."/>
            <person name="Bae J.-W."/>
        </authorList>
    </citation>
    <scope>NUCLEOTIDE SEQUENCE [LARGE SCALE GENOMIC DNA]</scope>
    <source>
        <strain evidence="1 2">KACC 16536</strain>
    </source>
</reference>
<dbReference type="Proteomes" id="UP000516028">
    <property type="component" value="Chromosome"/>
</dbReference>
<evidence type="ECO:0000313" key="1">
    <source>
        <dbReference type="EMBL" id="QNP47368.1"/>
    </source>
</evidence>
<protein>
    <submittedName>
        <fullName evidence="1">Uncharacterized protein</fullName>
    </submittedName>
</protein>
<name>A0A7H0GGF2_9BURK</name>
<sequence>MILNQNQKIYLGDRAIQKIIFETMKNTITIVFDCLSIFETENWIPGESKDIENCAVKFMNVTDYEISPKGMMPNDYIVNINISNSFVKITTLGEVYNEKTLALDIVEGFISIKFESYSINS</sequence>